<evidence type="ECO:0000313" key="3">
    <source>
        <dbReference type="Proteomes" id="UP000323000"/>
    </source>
</evidence>
<evidence type="ECO:0000259" key="1">
    <source>
        <dbReference type="PROSITE" id="PS50003"/>
    </source>
</evidence>
<name>A0A5C7I9Z0_9ROSI</name>
<organism evidence="2 3">
    <name type="scientific">Acer yangbiense</name>
    <dbReference type="NCBI Taxonomy" id="1000413"/>
    <lineage>
        <taxon>Eukaryota</taxon>
        <taxon>Viridiplantae</taxon>
        <taxon>Streptophyta</taxon>
        <taxon>Embryophyta</taxon>
        <taxon>Tracheophyta</taxon>
        <taxon>Spermatophyta</taxon>
        <taxon>Magnoliopsida</taxon>
        <taxon>eudicotyledons</taxon>
        <taxon>Gunneridae</taxon>
        <taxon>Pentapetalae</taxon>
        <taxon>rosids</taxon>
        <taxon>malvids</taxon>
        <taxon>Sapindales</taxon>
        <taxon>Sapindaceae</taxon>
        <taxon>Hippocastanoideae</taxon>
        <taxon>Acereae</taxon>
        <taxon>Acer</taxon>
    </lineage>
</organism>
<sequence length="185" mass="20660">MEMERKVNKCHLESNEFSLTKLNGSILLLCNSSRPSRDEWLQALPRALVAGFVKTDIEFQPKGTYCKRGFGGNEGDFAFRGQLVTQMWESSLFQYHIFQMLGGRLASDGIRDALSSDMVAQFCRGLPAKLVVKVMSGIGSFFEKALNSTNKASNKLSAVGVREELFELGSAMLAERFVHHNIQLM</sequence>
<protein>
    <recommendedName>
        <fullName evidence="1">PH domain-containing protein</fullName>
    </recommendedName>
</protein>
<evidence type="ECO:0000313" key="2">
    <source>
        <dbReference type="EMBL" id="TXG65206.1"/>
    </source>
</evidence>
<dbReference type="PROSITE" id="PS50003">
    <property type="entry name" value="PH_DOMAIN"/>
    <property type="match status" value="1"/>
</dbReference>
<dbReference type="OrthoDB" id="10264738at2759"/>
<reference evidence="3" key="1">
    <citation type="journal article" date="2019" name="Gigascience">
        <title>De novo genome assembly of the endangered Acer yangbiense, a plant species with extremely small populations endemic to Yunnan Province, China.</title>
        <authorList>
            <person name="Yang J."/>
            <person name="Wariss H.M."/>
            <person name="Tao L."/>
            <person name="Zhang R."/>
            <person name="Yun Q."/>
            <person name="Hollingsworth P."/>
            <person name="Dao Z."/>
            <person name="Luo G."/>
            <person name="Guo H."/>
            <person name="Ma Y."/>
            <person name="Sun W."/>
        </authorList>
    </citation>
    <scope>NUCLEOTIDE SEQUENCE [LARGE SCALE GENOMIC DNA]</scope>
    <source>
        <strain evidence="3">cv. Malutang</strain>
    </source>
</reference>
<dbReference type="Proteomes" id="UP000323000">
    <property type="component" value="Chromosome 3"/>
</dbReference>
<comment type="caution">
    <text evidence="2">The sequence shown here is derived from an EMBL/GenBank/DDBJ whole genome shotgun (WGS) entry which is preliminary data.</text>
</comment>
<keyword evidence="3" id="KW-1185">Reference proteome</keyword>
<dbReference type="InterPro" id="IPR001849">
    <property type="entry name" value="PH_domain"/>
</dbReference>
<dbReference type="EMBL" id="VAHF01000003">
    <property type="protein sequence ID" value="TXG65206.1"/>
    <property type="molecule type" value="Genomic_DNA"/>
</dbReference>
<accession>A0A5C7I9Z0</accession>
<feature type="domain" description="PH" evidence="1">
    <location>
        <begin position="1"/>
        <end position="49"/>
    </location>
</feature>
<dbReference type="AlphaFoldDB" id="A0A5C7I9Z0"/>
<gene>
    <name evidence="2" type="ORF">EZV62_006481</name>
</gene>
<proteinExistence type="predicted"/>